<evidence type="ECO:0000313" key="5">
    <source>
        <dbReference type="Proteomes" id="UP000255515"/>
    </source>
</evidence>
<dbReference type="Proteomes" id="UP000255515">
    <property type="component" value="Unassembled WGS sequence"/>
</dbReference>
<dbReference type="Pfam" id="PF13857">
    <property type="entry name" value="Ank_5"/>
    <property type="match status" value="1"/>
</dbReference>
<evidence type="ECO:0000256" key="3">
    <source>
        <dbReference type="PROSITE-ProRule" id="PRU00023"/>
    </source>
</evidence>
<feature type="repeat" description="ANK" evidence="3">
    <location>
        <begin position="401"/>
        <end position="433"/>
    </location>
</feature>
<evidence type="ECO:0000313" key="4">
    <source>
        <dbReference type="EMBL" id="SUV52976.1"/>
    </source>
</evidence>
<keyword evidence="1" id="KW-0677">Repeat</keyword>
<evidence type="ECO:0000256" key="1">
    <source>
        <dbReference type="ARBA" id="ARBA00022737"/>
    </source>
</evidence>
<feature type="repeat" description="ANK" evidence="3">
    <location>
        <begin position="155"/>
        <end position="189"/>
    </location>
</feature>
<dbReference type="InterPro" id="IPR050745">
    <property type="entry name" value="Multifunctional_regulatory"/>
</dbReference>
<dbReference type="Gene3D" id="1.25.40.20">
    <property type="entry name" value="Ankyrin repeat-containing domain"/>
    <property type="match status" value="3"/>
</dbReference>
<sequence length="493" mass="54686">MKRIFLLSGLLAHALFFGQNKFLSQDYWKSHPTVETIKADISAGNSPSEFNDGLFDPVTLAINNNAPYETIIYLLSQDGNAVNKITHDGRIYLHWASFRNRTELVEYLIKAGSDLYAKDTGGRTPFDFGALGGMTKATFEKYFNAGYPVKKLDNNGANVLMIAAARDNEKLETTEYLISKGLSVKDKDKFGRTIVDYATRAGNVKTVEAMVKKGYPYTDQALIMAAMGIRTTNSLPIFTYLIETLKINPNTTDKEGKNALHYLAGKDNSEEQVAFLLSKKINTGKIDSEGASPFLSAARNKNLKNITALLKSERNKNLINTGNNLAQTPLMMAAQYSTPEMMEYLILNGAKTNVKDNKGNSLLYYITQSYSPRRKESIQHVAQKLAILKKNNFQFGTKNADNNTLLHLVAEKNNIALMKLALKFHQEINAKNSQGNTALMNSAMVATSENIMKLLIEAGANTQIENEFGETAHALASENEILQSKNINLSFLK</sequence>
<dbReference type="SUPFAM" id="SSF48403">
    <property type="entry name" value="Ankyrin repeat"/>
    <property type="match status" value="2"/>
</dbReference>
<accession>A0A380ZW46</accession>
<dbReference type="Pfam" id="PF13637">
    <property type="entry name" value="Ank_4"/>
    <property type="match status" value="1"/>
</dbReference>
<proteinExistence type="predicted"/>
<organism evidence="4 5">
    <name type="scientific">Bergeyella zoohelcum</name>
    <dbReference type="NCBI Taxonomy" id="1015"/>
    <lineage>
        <taxon>Bacteria</taxon>
        <taxon>Pseudomonadati</taxon>
        <taxon>Bacteroidota</taxon>
        <taxon>Flavobacteriia</taxon>
        <taxon>Flavobacteriales</taxon>
        <taxon>Weeksellaceae</taxon>
        <taxon>Bergeyella</taxon>
    </lineage>
</organism>
<feature type="repeat" description="ANK" evidence="3">
    <location>
        <begin position="88"/>
        <end position="120"/>
    </location>
</feature>
<dbReference type="PROSITE" id="PS50088">
    <property type="entry name" value="ANK_REPEAT"/>
    <property type="match status" value="5"/>
</dbReference>
<keyword evidence="2 3" id="KW-0040">ANK repeat</keyword>
<feature type="repeat" description="ANK" evidence="3">
    <location>
        <begin position="434"/>
        <end position="467"/>
    </location>
</feature>
<dbReference type="PANTHER" id="PTHR24189">
    <property type="entry name" value="MYOTROPHIN"/>
    <property type="match status" value="1"/>
</dbReference>
<dbReference type="SMART" id="SM00248">
    <property type="entry name" value="ANK"/>
    <property type="match status" value="9"/>
</dbReference>
<evidence type="ECO:0000256" key="2">
    <source>
        <dbReference type="ARBA" id="ARBA00023043"/>
    </source>
</evidence>
<dbReference type="PROSITE" id="PS50297">
    <property type="entry name" value="ANK_REP_REGION"/>
    <property type="match status" value="3"/>
</dbReference>
<dbReference type="AlphaFoldDB" id="A0A380ZW46"/>
<reference evidence="4 5" key="1">
    <citation type="submission" date="2018-06" db="EMBL/GenBank/DDBJ databases">
        <authorList>
            <consortium name="Pathogen Informatics"/>
            <person name="Doyle S."/>
        </authorList>
    </citation>
    <scope>NUCLEOTIDE SEQUENCE [LARGE SCALE GENOMIC DNA]</scope>
    <source>
        <strain evidence="4 5">NCTC11661</strain>
    </source>
</reference>
<protein>
    <submittedName>
        <fullName evidence="4">Ribulose-5-phosphate 4-epimerase and related epimerases and aldolases</fullName>
    </submittedName>
</protein>
<name>A0A380ZW46_9FLAO</name>
<dbReference type="EMBL" id="UFTJ01000003">
    <property type="protein sequence ID" value="SUV52976.1"/>
    <property type="molecule type" value="Genomic_DNA"/>
</dbReference>
<feature type="repeat" description="ANK" evidence="3">
    <location>
        <begin position="325"/>
        <end position="357"/>
    </location>
</feature>
<dbReference type="InterPro" id="IPR036770">
    <property type="entry name" value="Ankyrin_rpt-contain_sf"/>
</dbReference>
<gene>
    <name evidence="4" type="ORF">NCTC11661_02123</name>
</gene>
<dbReference type="RefSeq" id="WP_002687783.1">
    <property type="nucleotide sequence ID" value="NZ_UFTJ01000003.1"/>
</dbReference>
<dbReference type="InterPro" id="IPR002110">
    <property type="entry name" value="Ankyrin_rpt"/>
</dbReference>
<dbReference type="PANTHER" id="PTHR24189:SF50">
    <property type="entry name" value="ANKYRIN REPEAT AND SOCS BOX PROTEIN 2"/>
    <property type="match status" value="1"/>
</dbReference>
<dbReference type="Pfam" id="PF12796">
    <property type="entry name" value="Ank_2"/>
    <property type="match status" value="3"/>
</dbReference>